<keyword evidence="2" id="KW-0472">Membrane</keyword>
<evidence type="ECO:0000313" key="3">
    <source>
        <dbReference type="EMBL" id="OAA45973.1"/>
    </source>
</evidence>
<keyword evidence="4" id="KW-1185">Reference proteome</keyword>
<accession>A0A162JR97</accession>
<keyword evidence="2" id="KW-0812">Transmembrane</keyword>
<dbReference type="AlphaFoldDB" id="A0A162JR97"/>
<dbReference type="EMBL" id="AZHA01000008">
    <property type="protein sequence ID" value="OAA45973.1"/>
    <property type="molecule type" value="Genomic_DNA"/>
</dbReference>
<reference evidence="3 4" key="1">
    <citation type="journal article" date="2016" name="Genome Biol. Evol.">
        <title>Divergent and convergent evolution of fungal pathogenicity.</title>
        <authorList>
            <person name="Shang Y."/>
            <person name="Xiao G."/>
            <person name="Zheng P."/>
            <person name="Cen K."/>
            <person name="Zhan S."/>
            <person name="Wang C."/>
        </authorList>
    </citation>
    <scope>NUCLEOTIDE SEQUENCE [LARGE SCALE GENOMIC DNA]</scope>
    <source>
        <strain evidence="3 4">RCEF 3172</strain>
    </source>
</reference>
<gene>
    <name evidence="3" type="ORF">BBO_03614</name>
</gene>
<feature type="region of interest" description="Disordered" evidence="1">
    <location>
        <begin position="150"/>
        <end position="188"/>
    </location>
</feature>
<organism evidence="3 4">
    <name type="scientific">Beauveria brongniartii RCEF 3172</name>
    <dbReference type="NCBI Taxonomy" id="1081107"/>
    <lineage>
        <taxon>Eukaryota</taxon>
        <taxon>Fungi</taxon>
        <taxon>Dikarya</taxon>
        <taxon>Ascomycota</taxon>
        <taxon>Pezizomycotina</taxon>
        <taxon>Sordariomycetes</taxon>
        <taxon>Hypocreomycetidae</taxon>
        <taxon>Hypocreales</taxon>
        <taxon>Cordycipitaceae</taxon>
        <taxon>Beauveria</taxon>
        <taxon>Beauveria brongniartii</taxon>
    </lineage>
</organism>
<evidence type="ECO:0000256" key="1">
    <source>
        <dbReference type="SAM" id="MobiDB-lite"/>
    </source>
</evidence>
<name>A0A162JR97_9HYPO</name>
<comment type="caution">
    <text evidence="3">The sequence shown here is derived from an EMBL/GenBank/DDBJ whole genome shotgun (WGS) entry which is preliminary data.</text>
</comment>
<protein>
    <submittedName>
        <fullName evidence="3">Uncharacterized protein</fullName>
    </submittedName>
</protein>
<dbReference type="Proteomes" id="UP000076863">
    <property type="component" value="Unassembled WGS sequence"/>
</dbReference>
<evidence type="ECO:0000313" key="4">
    <source>
        <dbReference type="Proteomes" id="UP000076863"/>
    </source>
</evidence>
<proteinExistence type="predicted"/>
<feature type="transmembrane region" description="Helical" evidence="2">
    <location>
        <begin position="6"/>
        <end position="30"/>
    </location>
</feature>
<dbReference type="OrthoDB" id="4866962at2759"/>
<keyword evidence="2" id="KW-1133">Transmembrane helix</keyword>
<evidence type="ECO:0000256" key="2">
    <source>
        <dbReference type="SAM" id="Phobius"/>
    </source>
</evidence>
<sequence>MFSQNPIVFIVCVIGLAFVATMIWLGFYLIRHRPYFAKPGDAEQAVVYANTARGHAIQDDGSQQHPPVYCADHVSVPPPSYETVFRSDTGSTPHEVHDLRRRLEKLHCHRRRSSSSPADASAACETVIRDSQICDLAQWTDRLEMLCDDGEQDDGDAPALGRRRTVRAVQSEHEPATRPTSLDPALGWPPAAHQVMLQRSATDSGLAQCVRWRNVAPPPTPTAAASSPTPGEMDLRIAVLREQLLRAASNRYSAEL</sequence>